<dbReference type="InterPro" id="IPR029058">
    <property type="entry name" value="AB_hydrolase_fold"/>
</dbReference>
<comment type="caution">
    <text evidence="2">The sequence shown here is derived from an EMBL/GenBank/DDBJ whole genome shotgun (WGS) entry which is preliminary data.</text>
</comment>
<dbReference type="InterPro" id="IPR000073">
    <property type="entry name" value="AB_hydrolase_1"/>
</dbReference>
<dbReference type="Proteomes" id="UP001165269">
    <property type="component" value="Unassembled WGS sequence"/>
</dbReference>
<keyword evidence="3" id="KW-1185">Reference proteome</keyword>
<sequence length="276" mass="29277">MTTTELHYDVRDVRGEGPVLLVVPGGAGHPMGLDPMIDALTDRFTVVTYDPLGLAHGRLGEPVDDQRVEAWSDGAWRVLEEVLPEGESACVLGTSAGGVAVLDLLARYPERLRHVVVHEPPCVGVLPDGDRQQAMFLEVYDTYRAAGPQAAGARMGAGLAEREPVGPLDGQPLTREEELANPMAIFLAHVLRPFTSYVPDVEALSGSSARLTLAAGADSRGQLLHRTAEFLAERTGSSFTELPGGHIGALEHPVAFAQRLVETLVPVAGPPASSTT</sequence>
<dbReference type="Pfam" id="PF00561">
    <property type="entry name" value="Abhydrolase_1"/>
    <property type="match status" value="1"/>
</dbReference>
<evidence type="ECO:0000313" key="3">
    <source>
        <dbReference type="Proteomes" id="UP001165269"/>
    </source>
</evidence>
<dbReference type="Gene3D" id="3.40.50.1820">
    <property type="entry name" value="alpha/beta hydrolase"/>
    <property type="match status" value="1"/>
</dbReference>
<accession>A0ABS9Y2T1</accession>
<evidence type="ECO:0000313" key="2">
    <source>
        <dbReference type="EMBL" id="MCI3271512.1"/>
    </source>
</evidence>
<dbReference type="EMBL" id="JALDAY010000003">
    <property type="protein sequence ID" value="MCI3271512.1"/>
    <property type="molecule type" value="Genomic_DNA"/>
</dbReference>
<evidence type="ECO:0000259" key="1">
    <source>
        <dbReference type="Pfam" id="PF00561"/>
    </source>
</evidence>
<protein>
    <submittedName>
        <fullName evidence="2">Alpha/beta hydrolase</fullName>
    </submittedName>
</protein>
<gene>
    <name evidence="2" type="ORF">MQP27_10360</name>
</gene>
<feature type="domain" description="AB hydrolase-1" evidence="1">
    <location>
        <begin position="18"/>
        <end position="154"/>
    </location>
</feature>
<dbReference type="RefSeq" id="WP_242764154.1">
    <property type="nucleotide sequence ID" value="NZ_JALDAY010000003.1"/>
</dbReference>
<reference evidence="2" key="1">
    <citation type="submission" date="2022-03" db="EMBL/GenBank/DDBJ databases">
        <title>Streptomyces 7R015 and 7R016 isolated from Barleria lupulina in Thailand.</title>
        <authorList>
            <person name="Kanchanasin P."/>
            <person name="Phongsopitanun W."/>
            <person name="Tanasupawat S."/>
        </authorList>
    </citation>
    <scope>NUCLEOTIDE SEQUENCE</scope>
    <source>
        <strain evidence="2">7R015</strain>
    </source>
</reference>
<organism evidence="2 3">
    <name type="scientific">Streptomyces cylindrosporus</name>
    <dbReference type="NCBI Taxonomy" id="2927583"/>
    <lineage>
        <taxon>Bacteria</taxon>
        <taxon>Bacillati</taxon>
        <taxon>Actinomycetota</taxon>
        <taxon>Actinomycetes</taxon>
        <taxon>Kitasatosporales</taxon>
        <taxon>Streptomycetaceae</taxon>
        <taxon>Streptomyces</taxon>
    </lineage>
</organism>
<keyword evidence="2" id="KW-0378">Hydrolase</keyword>
<dbReference type="GO" id="GO:0016787">
    <property type="term" value="F:hydrolase activity"/>
    <property type="evidence" value="ECO:0007669"/>
    <property type="project" value="UniProtKB-KW"/>
</dbReference>
<dbReference type="SUPFAM" id="SSF53474">
    <property type="entry name" value="alpha/beta-Hydrolases"/>
    <property type="match status" value="1"/>
</dbReference>
<proteinExistence type="predicted"/>
<name>A0ABS9Y2T1_9ACTN</name>